<dbReference type="OrthoDB" id="7181050at2"/>
<gene>
    <name evidence="3" type="ORF">EFBL_1955</name>
</gene>
<dbReference type="PRINTS" id="PR01543">
    <property type="entry name" value="ANATRNSFRASE"/>
</dbReference>
<dbReference type="Gene3D" id="3.30.2140.20">
    <property type="match status" value="1"/>
</dbReference>
<dbReference type="RefSeq" id="WP_096182052.1">
    <property type="nucleotide sequence ID" value="NZ_BDUF01000056.1"/>
</dbReference>
<evidence type="ECO:0000313" key="3">
    <source>
        <dbReference type="EMBL" id="GAX90329.1"/>
    </source>
</evidence>
<comment type="similarity">
    <text evidence="1 2">Belongs to the arylamine N-acetyltransferase family.</text>
</comment>
<dbReference type="AlphaFoldDB" id="A0A292YN51"/>
<dbReference type="GO" id="GO:0016407">
    <property type="term" value="F:acetyltransferase activity"/>
    <property type="evidence" value="ECO:0007669"/>
    <property type="project" value="InterPro"/>
</dbReference>
<organism evidence="3 4">
    <name type="scientific">Effusibacillus lacus</name>
    <dbReference type="NCBI Taxonomy" id="1348429"/>
    <lineage>
        <taxon>Bacteria</taxon>
        <taxon>Bacillati</taxon>
        <taxon>Bacillota</taxon>
        <taxon>Bacilli</taxon>
        <taxon>Bacillales</taxon>
        <taxon>Alicyclobacillaceae</taxon>
        <taxon>Effusibacillus</taxon>
    </lineage>
</organism>
<protein>
    <submittedName>
        <fullName evidence="3">N-hydroxyarylamine O-acetyltransferase</fullName>
    </submittedName>
</protein>
<keyword evidence="4" id="KW-1185">Reference proteome</keyword>
<dbReference type="InterPro" id="IPR053710">
    <property type="entry name" value="Arylamine_NAT_domain_sf"/>
</dbReference>
<dbReference type="PANTHER" id="PTHR11786:SF0">
    <property type="entry name" value="ARYLAMINE N-ACETYLTRANSFERASE 4-RELATED"/>
    <property type="match status" value="1"/>
</dbReference>
<dbReference type="InterPro" id="IPR038765">
    <property type="entry name" value="Papain-like_cys_pep_sf"/>
</dbReference>
<accession>A0A292YN51</accession>
<keyword evidence="3" id="KW-0808">Transferase</keyword>
<dbReference type="SUPFAM" id="SSF54001">
    <property type="entry name" value="Cysteine proteinases"/>
    <property type="match status" value="1"/>
</dbReference>
<sequence>MNLEAYLNRIGIEGRGSADLAFLSHLQSQHMLSVPFENLDIHRGIRITLDADRIFQKVVGNRRGGFCYELNGLLYYALRELGYDVTMVSGEVKRKDGTYGPPFDHLALLVHLDRDYLVDVGFGDSVRTPLPMTGEEVEDVSGLYRIQLDSTVPHGYLFQKKIEGEWVAEYRFTTVPRLFEDFADMCEYHQTSPQSSFTQKELASLSTPTGRVTYSGDDLIITEGKEKTRVPIQSDGDKRRILQHYFGIAI</sequence>
<reference evidence="4" key="1">
    <citation type="submission" date="2017-07" db="EMBL/GenBank/DDBJ databases">
        <title>Draft genome sequence of Effusibacillus lacus strain skLN1.</title>
        <authorList>
            <person name="Watanabe M."/>
            <person name="Kojima H."/>
            <person name="Fukui M."/>
        </authorList>
    </citation>
    <scope>NUCLEOTIDE SEQUENCE [LARGE SCALE GENOMIC DNA]</scope>
    <source>
        <strain evidence="4">skLN1</strain>
    </source>
</reference>
<evidence type="ECO:0000313" key="4">
    <source>
        <dbReference type="Proteomes" id="UP000217785"/>
    </source>
</evidence>
<proteinExistence type="inferred from homology"/>
<name>A0A292YN51_9BACL</name>
<dbReference type="InterPro" id="IPR001447">
    <property type="entry name" value="Arylamine_N-AcTrfase"/>
</dbReference>
<dbReference type="PANTHER" id="PTHR11786">
    <property type="entry name" value="N-HYDROXYARYLAMINE O-ACETYLTRANSFERASE"/>
    <property type="match status" value="1"/>
</dbReference>
<dbReference type="EMBL" id="BDUF01000056">
    <property type="protein sequence ID" value="GAX90329.1"/>
    <property type="molecule type" value="Genomic_DNA"/>
</dbReference>
<evidence type="ECO:0000256" key="1">
    <source>
        <dbReference type="ARBA" id="ARBA00006547"/>
    </source>
</evidence>
<comment type="caution">
    <text evidence="3">The sequence shown here is derived from an EMBL/GenBank/DDBJ whole genome shotgun (WGS) entry which is preliminary data.</text>
</comment>
<dbReference type="Proteomes" id="UP000217785">
    <property type="component" value="Unassembled WGS sequence"/>
</dbReference>
<dbReference type="Pfam" id="PF00797">
    <property type="entry name" value="Acetyltransf_2"/>
    <property type="match status" value="1"/>
</dbReference>
<evidence type="ECO:0000256" key="2">
    <source>
        <dbReference type="RuleBase" id="RU003452"/>
    </source>
</evidence>